<evidence type="ECO:0000256" key="3">
    <source>
        <dbReference type="PIRSR" id="PIRSR000105-2"/>
    </source>
</evidence>
<reference evidence="7" key="1">
    <citation type="submission" date="2017-06" db="EMBL/GenBank/DDBJ databases">
        <authorList>
            <person name="Varghese N."/>
            <person name="Submissions S."/>
        </authorList>
    </citation>
    <scope>NUCLEOTIDE SEQUENCE [LARGE SCALE GENOMIC DNA]</scope>
    <source>
        <strain evidence="7">DSM 22348</strain>
    </source>
</reference>
<keyword evidence="1" id="KW-0560">Oxidoreductase</keyword>
<dbReference type="InterPro" id="IPR036291">
    <property type="entry name" value="NAD(P)-bd_dom_sf"/>
</dbReference>
<dbReference type="STRING" id="1215104.GCA_000730585_01039"/>
<dbReference type="EMBL" id="FZOL01000022">
    <property type="protein sequence ID" value="SNT05064.1"/>
    <property type="molecule type" value="Genomic_DNA"/>
</dbReference>
<feature type="binding site" evidence="3">
    <location>
        <position position="90"/>
    </location>
    <ligand>
        <name>NAD(+)</name>
        <dbReference type="ChEBI" id="CHEBI:57540"/>
    </ligand>
</feature>
<dbReference type="InterPro" id="IPR013328">
    <property type="entry name" value="6PGD_dom2"/>
</dbReference>
<name>A0A239JJY5_9PSED</name>
<dbReference type="InterPro" id="IPR006108">
    <property type="entry name" value="3HC_DH_C"/>
</dbReference>
<dbReference type="SUPFAM" id="SSF51735">
    <property type="entry name" value="NAD(P)-binding Rossmann-fold domains"/>
    <property type="match status" value="1"/>
</dbReference>
<dbReference type="AlphaFoldDB" id="A0A239JJY5"/>
<sequence length="315" mass="34116">MQAFNISVIGAGLMGLGIAQVFASHGHRVSLFDTSEEVLGQVPDRLRHNLQLLDLPIHHAEAVTTFSNLRNAVASADFVFEAGPEKLAVKQDIFAQLAEFTPPHAVLASNTSVIPITEIAKGVPASKRYRVVGAHWWNPAPLIPLVEVVRTADSGESEITSTIDLLLACGKQAVRVNKDVPGFVGNRLQHALWREAQALISDDVCDGETIDLVVKNSFGLRLPVFGPIENADMVGLDLTQDIHSVVLADLSQATGPLPALTERVARGELGAKSGRGFLEWPAGRQQATSERLSKYLLDVARKNLAEKSEHNHEQE</sequence>
<dbReference type="InterPro" id="IPR006176">
    <property type="entry name" value="3-OHacyl-CoA_DH_NAD-bd"/>
</dbReference>
<feature type="site" description="Important for catalytic activity" evidence="2">
    <location>
        <position position="135"/>
    </location>
</feature>
<dbReference type="Proteomes" id="UP000198407">
    <property type="component" value="Unassembled WGS sequence"/>
</dbReference>
<proteinExistence type="predicted"/>
<keyword evidence="3" id="KW-0520">NAD</keyword>
<feature type="binding site" evidence="3">
    <location>
        <position position="33"/>
    </location>
    <ligand>
        <name>NAD(+)</name>
        <dbReference type="ChEBI" id="CHEBI:57540"/>
    </ligand>
</feature>
<feature type="binding site" evidence="3">
    <location>
        <position position="272"/>
    </location>
    <ligand>
        <name>NAD(+)</name>
        <dbReference type="ChEBI" id="CHEBI:57540"/>
    </ligand>
</feature>
<feature type="domain" description="3-hydroxyacyl-CoA dehydrogenase C-terminal" evidence="4">
    <location>
        <begin position="182"/>
        <end position="280"/>
    </location>
</feature>
<dbReference type="Gene3D" id="1.10.1040.10">
    <property type="entry name" value="N-(1-d-carboxylethyl)-l-norvaline Dehydrogenase, domain 2"/>
    <property type="match status" value="1"/>
</dbReference>
<feature type="binding site" evidence="3">
    <location>
        <position position="138"/>
    </location>
    <ligand>
        <name>NAD(+)</name>
        <dbReference type="ChEBI" id="CHEBI:57540"/>
    </ligand>
</feature>
<dbReference type="InterPro" id="IPR008927">
    <property type="entry name" value="6-PGluconate_DH-like_C_sf"/>
</dbReference>
<feature type="domain" description="3-hydroxyacyl-CoA dehydrogenase NAD binding" evidence="5">
    <location>
        <begin position="6"/>
        <end position="179"/>
    </location>
</feature>
<dbReference type="PANTHER" id="PTHR48075:SF5">
    <property type="entry name" value="3-HYDROXYBUTYRYL-COA DEHYDROGENASE"/>
    <property type="match status" value="1"/>
</dbReference>
<evidence type="ECO:0000259" key="4">
    <source>
        <dbReference type="Pfam" id="PF00725"/>
    </source>
</evidence>
<dbReference type="Gene3D" id="3.40.50.720">
    <property type="entry name" value="NAD(P)-binding Rossmann-like Domain"/>
    <property type="match status" value="1"/>
</dbReference>
<evidence type="ECO:0000313" key="6">
    <source>
        <dbReference type="EMBL" id="SNT05064.1"/>
    </source>
</evidence>
<feature type="binding site" evidence="3">
    <location>
        <position position="112"/>
    </location>
    <ligand>
        <name>NAD(+)</name>
        <dbReference type="ChEBI" id="CHEBI:57540"/>
    </ligand>
</feature>
<organism evidence="6 7">
    <name type="scientific">Pseudomonas japonica</name>
    <dbReference type="NCBI Taxonomy" id="256466"/>
    <lineage>
        <taxon>Bacteria</taxon>
        <taxon>Pseudomonadati</taxon>
        <taxon>Pseudomonadota</taxon>
        <taxon>Gammaproteobacteria</taxon>
        <taxon>Pseudomonadales</taxon>
        <taxon>Pseudomonadaceae</taxon>
        <taxon>Pseudomonas</taxon>
    </lineage>
</organism>
<evidence type="ECO:0000259" key="5">
    <source>
        <dbReference type="Pfam" id="PF02737"/>
    </source>
</evidence>
<dbReference type="PIRSF" id="PIRSF000105">
    <property type="entry name" value="HCDH"/>
    <property type="match status" value="1"/>
</dbReference>
<evidence type="ECO:0000256" key="2">
    <source>
        <dbReference type="PIRSR" id="PIRSR000105-1"/>
    </source>
</evidence>
<dbReference type="GO" id="GO:0006635">
    <property type="term" value="P:fatty acid beta-oxidation"/>
    <property type="evidence" value="ECO:0007669"/>
    <property type="project" value="TreeGrafter"/>
</dbReference>
<dbReference type="PANTHER" id="PTHR48075">
    <property type="entry name" value="3-HYDROXYACYL-COA DEHYDROGENASE FAMILY PROTEIN"/>
    <property type="match status" value="1"/>
</dbReference>
<feature type="binding site" evidence="3">
    <location>
        <position position="85"/>
    </location>
    <ligand>
        <name>NAD(+)</name>
        <dbReference type="ChEBI" id="CHEBI:57540"/>
    </ligand>
</feature>
<dbReference type="InterPro" id="IPR022694">
    <property type="entry name" value="3-OHacyl-CoA_DH"/>
</dbReference>
<dbReference type="Pfam" id="PF00725">
    <property type="entry name" value="3HCDH"/>
    <property type="match status" value="1"/>
</dbReference>
<dbReference type="SUPFAM" id="SSF48179">
    <property type="entry name" value="6-phosphogluconate dehydrogenase C-terminal domain-like"/>
    <property type="match status" value="1"/>
</dbReference>
<dbReference type="RefSeq" id="WP_042128567.1">
    <property type="nucleotide sequence ID" value="NZ_FZOL01000022.1"/>
</dbReference>
<dbReference type="GO" id="GO:0008691">
    <property type="term" value="F:3-hydroxybutyryl-CoA dehydrogenase activity"/>
    <property type="evidence" value="ECO:0007669"/>
    <property type="project" value="TreeGrafter"/>
</dbReference>
<dbReference type="Pfam" id="PF02737">
    <property type="entry name" value="3HCDH_N"/>
    <property type="match status" value="1"/>
</dbReference>
<keyword evidence="7" id="KW-1185">Reference proteome</keyword>
<accession>A0A239JJY5</accession>
<gene>
    <name evidence="6" type="ORF">SAMN05444352_12249</name>
</gene>
<evidence type="ECO:0000256" key="1">
    <source>
        <dbReference type="ARBA" id="ARBA00023002"/>
    </source>
</evidence>
<dbReference type="GO" id="GO:0070403">
    <property type="term" value="F:NAD+ binding"/>
    <property type="evidence" value="ECO:0007669"/>
    <property type="project" value="InterPro"/>
</dbReference>
<evidence type="ECO:0000313" key="7">
    <source>
        <dbReference type="Proteomes" id="UP000198407"/>
    </source>
</evidence>
<feature type="binding site" evidence="3">
    <location>
        <begin position="10"/>
        <end position="15"/>
    </location>
    <ligand>
        <name>NAD(+)</name>
        <dbReference type="ChEBI" id="CHEBI:57540"/>
    </ligand>
</feature>
<protein>
    <submittedName>
        <fullName evidence="6">3-hydroxyacyl-CoA dehydrogenase</fullName>
    </submittedName>
</protein>